<name>A0A0D8XSQ5_DICVI</name>
<feature type="compositionally biased region" description="Basic residues" evidence="3">
    <location>
        <begin position="85"/>
        <end position="94"/>
    </location>
</feature>
<comment type="subcellular location">
    <subcellularLocation>
        <location evidence="1">Nucleus</location>
    </subcellularLocation>
</comment>
<dbReference type="AlphaFoldDB" id="A0A0D8XSQ5"/>
<dbReference type="CDD" id="cd00024">
    <property type="entry name" value="CD_CSD"/>
    <property type="match status" value="1"/>
</dbReference>
<dbReference type="InterPro" id="IPR051219">
    <property type="entry name" value="Heterochromatin_chromo-domain"/>
</dbReference>
<dbReference type="InterPro" id="IPR000953">
    <property type="entry name" value="Chromo/chromo_shadow_dom"/>
</dbReference>
<feature type="compositionally biased region" description="Polar residues" evidence="3">
    <location>
        <begin position="275"/>
        <end position="290"/>
    </location>
</feature>
<evidence type="ECO:0000259" key="4">
    <source>
        <dbReference type="PROSITE" id="PS50013"/>
    </source>
</evidence>
<feature type="domain" description="Chromo" evidence="4">
    <location>
        <begin position="6"/>
        <end position="65"/>
    </location>
</feature>
<dbReference type="InterPro" id="IPR023779">
    <property type="entry name" value="Chromodomain_CS"/>
</dbReference>
<dbReference type="GO" id="GO:0005634">
    <property type="term" value="C:nucleus"/>
    <property type="evidence" value="ECO:0007669"/>
    <property type="project" value="UniProtKB-SubCell"/>
</dbReference>
<dbReference type="STRING" id="29172.A0A0D8XSQ5"/>
<dbReference type="InterPro" id="IPR016197">
    <property type="entry name" value="Chromo-like_dom_sf"/>
</dbReference>
<dbReference type="InterPro" id="IPR023780">
    <property type="entry name" value="Chromo_domain"/>
</dbReference>
<evidence type="ECO:0000256" key="1">
    <source>
        <dbReference type="ARBA" id="ARBA00004123"/>
    </source>
</evidence>
<gene>
    <name evidence="5" type="ORF">DICVIV_07102</name>
</gene>
<dbReference type="Proteomes" id="UP000053766">
    <property type="component" value="Unassembled WGS sequence"/>
</dbReference>
<feature type="compositionally biased region" description="Basic residues" evidence="3">
    <location>
        <begin position="128"/>
        <end position="137"/>
    </location>
</feature>
<dbReference type="PROSITE" id="PS00598">
    <property type="entry name" value="CHROMO_1"/>
    <property type="match status" value="1"/>
</dbReference>
<sequence>MSDGVYEVEKIVGHKKNEKGLFYRVRWKGFTEEDDSWEPAENLSCAKKAISKYEVSRNLDSSMKKHKRSSKSSNKDVSSRPPTSKQKRLLSKNKSHSEPSSDAHSDDNGNDNTVYKKHTLSGRSNTSMRRRSTRKRLATSPTPSSITLSEAKKMRFPTAKLVFWNSFQVLQLRQSWLYESDSSEESATEKENLRTEQQNNLVESKSEEYEQKDNTRQSEKEELSVDLNEQKTVDEETEQQLNNALRKNNRMKNEQVGDNVCDEKLEVSSKETEKGVSSSEDNATSKVCKSNTGKDEQQVFAVGKLKDGRIRVLIGTEEAKCVVSLRVNIIMRNNYFLWIAGSRWIHSSFIVLKNAIMLKEG</sequence>
<feature type="region of interest" description="Disordered" evidence="3">
    <location>
        <begin position="56"/>
        <end position="146"/>
    </location>
</feature>
<dbReference type="SMART" id="SM00298">
    <property type="entry name" value="CHROMO"/>
    <property type="match status" value="1"/>
</dbReference>
<keyword evidence="2" id="KW-0539">Nucleus</keyword>
<evidence type="ECO:0000313" key="6">
    <source>
        <dbReference type="Proteomes" id="UP000053766"/>
    </source>
</evidence>
<protein>
    <submittedName>
        <fullName evidence="5">Chromo' (CHRromatin Organization MOdifier) domain protein</fullName>
    </submittedName>
</protein>
<dbReference type="EMBL" id="KN716333">
    <property type="protein sequence ID" value="KJH46827.1"/>
    <property type="molecule type" value="Genomic_DNA"/>
</dbReference>
<evidence type="ECO:0000313" key="5">
    <source>
        <dbReference type="EMBL" id="KJH46827.1"/>
    </source>
</evidence>
<reference evidence="6" key="2">
    <citation type="journal article" date="2016" name="Sci. Rep.">
        <title>Dictyocaulus viviparus genome, variome and transcriptome elucidate lungworm biology and support future intervention.</title>
        <authorList>
            <person name="McNulty S.N."/>
            <person name="Strube C."/>
            <person name="Rosa B.A."/>
            <person name="Martin J.C."/>
            <person name="Tyagi R."/>
            <person name="Choi Y.J."/>
            <person name="Wang Q."/>
            <person name="Hallsworth Pepin K."/>
            <person name="Zhang X."/>
            <person name="Ozersky P."/>
            <person name="Wilson R.K."/>
            <person name="Sternberg P.W."/>
            <person name="Gasser R.B."/>
            <person name="Mitreva M."/>
        </authorList>
    </citation>
    <scope>NUCLEOTIDE SEQUENCE [LARGE SCALE GENOMIC DNA]</scope>
    <source>
        <strain evidence="6">HannoverDv2000</strain>
    </source>
</reference>
<feature type="compositionally biased region" description="Basic and acidic residues" evidence="3">
    <location>
        <begin position="95"/>
        <end position="107"/>
    </location>
</feature>
<proteinExistence type="predicted"/>
<dbReference type="SUPFAM" id="SSF54160">
    <property type="entry name" value="Chromo domain-like"/>
    <property type="match status" value="1"/>
</dbReference>
<feature type="region of interest" description="Disordered" evidence="3">
    <location>
        <begin position="184"/>
        <end position="290"/>
    </location>
</feature>
<evidence type="ECO:0000256" key="2">
    <source>
        <dbReference type="ARBA" id="ARBA00023242"/>
    </source>
</evidence>
<dbReference type="PROSITE" id="PS50013">
    <property type="entry name" value="CHROMO_2"/>
    <property type="match status" value="1"/>
</dbReference>
<reference evidence="5 6" key="1">
    <citation type="submission" date="2013-11" db="EMBL/GenBank/DDBJ databases">
        <title>Draft genome of the bovine lungworm Dictyocaulus viviparus.</title>
        <authorList>
            <person name="Mitreva M."/>
        </authorList>
    </citation>
    <scope>NUCLEOTIDE SEQUENCE [LARGE SCALE GENOMIC DNA]</scope>
    <source>
        <strain evidence="5 6">HannoverDv2000</strain>
    </source>
</reference>
<feature type="compositionally biased region" description="Basic and acidic residues" evidence="3">
    <location>
        <begin position="251"/>
        <end position="274"/>
    </location>
</feature>
<evidence type="ECO:0000256" key="3">
    <source>
        <dbReference type="SAM" id="MobiDB-lite"/>
    </source>
</evidence>
<accession>A0A0D8XSQ5</accession>
<dbReference type="OrthoDB" id="5843976at2759"/>
<dbReference type="Gene3D" id="2.40.50.40">
    <property type="match status" value="1"/>
</dbReference>
<dbReference type="PANTHER" id="PTHR22812">
    <property type="entry name" value="CHROMOBOX PROTEIN"/>
    <property type="match status" value="1"/>
</dbReference>
<organism evidence="5 6">
    <name type="scientific">Dictyocaulus viviparus</name>
    <name type="common">Bovine lungworm</name>
    <dbReference type="NCBI Taxonomy" id="29172"/>
    <lineage>
        <taxon>Eukaryota</taxon>
        <taxon>Metazoa</taxon>
        <taxon>Ecdysozoa</taxon>
        <taxon>Nematoda</taxon>
        <taxon>Chromadorea</taxon>
        <taxon>Rhabditida</taxon>
        <taxon>Rhabditina</taxon>
        <taxon>Rhabditomorpha</taxon>
        <taxon>Strongyloidea</taxon>
        <taxon>Metastrongylidae</taxon>
        <taxon>Dictyocaulus</taxon>
    </lineage>
</organism>
<dbReference type="Pfam" id="PF00385">
    <property type="entry name" value="Chromo"/>
    <property type="match status" value="1"/>
</dbReference>
<feature type="compositionally biased region" description="Basic and acidic residues" evidence="3">
    <location>
        <begin position="204"/>
        <end position="234"/>
    </location>
</feature>
<keyword evidence="6" id="KW-1185">Reference proteome</keyword>